<comment type="caution">
    <text evidence="2">The sequence shown here is derived from an EMBL/GenBank/DDBJ whole genome shotgun (WGS) entry which is preliminary data.</text>
</comment>
<dbReference type="SUPFAM" id="SSF53901">
    <property type="entry name" value="Thiolase-like"/>
    <property type="match status" value="1"/>
</dbReference>
<reference evidence="2 3" key="1">
    <citation type="journal article" date="2024" name="J Genomics">
        <title>Draft genome sequencing and assembly of Favolaschia claudopus CIRM-BRFM 2984 isolated from oak limbs.</title>
        <authorList>
            <person name="Navarro D."/>
            <person name="Drula E."/>
            <person name="Chaduli D."/>
            <person name="Cazenave R."/>
            <person name="Ahrendt S."/>
            <person name="Wang J."/>
            <person name="Lipzen A."/>
            <person name="Daum C."/>
            <person name="Barry K."/>
            <person name="Grigoriev I.V."/>
            <person name="Favel A."/>
            <person name="Rosso M.N."/>
            <person name="Martin F."/>
        </authorList>
    </citation>
    <scope>NUCLEOTIDE SEQUENCE [LARGE SCALE GENOMIC DNA]</scope>
    <source>
        <strain evidence="2 3">CIRM-BRFM 2984</strain>
    </source>
</reference>
<accession>A0AAW0AF43</accession>
<evidence type="ECO:0000313" key="2">
    <source>
        <dbReference type="EMBL" id="KAK7007658.1"/>
    </source>
</evidence>
<evidence type="ECO:0000313" key="3">
    <source>
        <dbReference type="Proteomes" id="UP001362999"/>
    </source>
</evidence>
<proteinExistence type="predicted"/>
<feature type="domain" description="Beta-ketoacyl synthase-like N-terminal" evidence="1">
    <location>
        <begin position="1"/>
        <end position="80"/>
    </location>
</feature>
<dbReference type="AlphaFoldDB" id="A0AAW0AF43"/>
<feature type="non-terminal residue" evidence="2">
    <location>
        <position position="81"/>
    </location>
</feature>
<dbReference type="EMBL" id="JAWWNJ010000070">
    <property type="protein sequence ID" value="KAK7007658.1"/>
    <property type="molecule type" value="Genomic_DNA"/>
</dbReference>
<evidence type="ECO:0000259" key="1">
    <source>
        <dbReference type="Pfam" id="PF00109"/>
    </source>
</evidence>
<dbReference type="InterPro" id="IPR016039">
    <property type="entry name" value="Thiolase-like"/>
</dbReference>
<dbReference type="GO" id="GO:0016746">
    <property type="term" value="F:acyltransferase activity"/>
    <property type="evidence" value="ECO:0007669"/>
    <property type="project" value="InterPro"/>
</dbReference>
<dbReference type="Proteomes" id="UP001362999">
    <property type="component" value="Unassembled WGS sequence"/>
</dbReference>
<organism evidence="2 3">
    <name type="scientific">Favolaschia claudopus</name>
    <dbReference type="NCBI Taxonomy" id="2862362"/>
    <lineage>
        <taxon>Eukaryota</taxon>
        <taxon>Fungi</taxon>
        <taxon>Dikarya</taxon>
        <taxon>Basidiomycota</taxon>
        <taxon>Agaricomycotina</taxon>
        <taxon>Agaricomycetes</taxon>
        <taxon>Agaricomycetidae</taxon>
        <taxon>Agaricales</taxon>
        <taxon>Marasmiineae</taxon>
        <taxon>Mycenaceae</taxon>
        <taxon>Favolaschia</taxon>
    </lineage>
</organism>
<gene>
    <name evidence="2" type="ORF">R3P38DRAFT_2477121</name>
</gene>
<keyword evidence="3" id="KW-1185">Reference proteome</keyword>
<feature type="non-terminal residue" evidence="2">
    <location>
        <position position="1"/>
    </location>
</feature>
<dbReference type="Gene3D" id="3.40.47.10">
    <property type="match status" value="1"/>
</dbReference>
<dbReference type="Pfam" id="PF00109">
    <property type="entry name" value="ketoacyl-synt"/>
    <property type="match status" value="1"/>
</dbReference>
<dbReference type="InterPro" id="IPR014030">
    <property type="entry name" value="Ketoacyl_synth_N"/>
</dbReference>
<name>A0AAW0AF43_9AGAR</name>
<protein>
    <recommendedName>
        <fullName evidence="1">Beta-ketoacyl synthase-like N-terminal domain-containing protein</fullName>
    </recommendedName>
</protein>
<sequence>VGISGEFPSGTHSDRNFDYNSFFDFLLKGQDAYERVPTERFNIDGWKGSHLGQVHTDTGCFLKGIDLFDYLEFGISLKDAQ</sequence>